<name>A0A1B4XWR2_9CAUD</name>
<organism evidence="2 3">
    <name type="scientific">Tenacibaculum phage pT24</name>
    <dbReference type="NCBI Taxonomy" id="1880590"/>
    <lineage>
        <taxon>Viruses</taxon>
        <taxon>Duplodnaviria</taxon>
        <taxon>Heunggongvirae</taxon>
        <taxon>Uroviricota</taxon>
        <taxon>Caudoviricetes</taxon>
        <taxon>Kungbxnavirus</taxon>
        <taxon>Kungbxnavirus pT24</taxon>
    </lineage>
</organism>
<reference evidence="2 3" key="1">
    <citation type="submission" date="2016-07" db="EMBL/GenBank/DDBJ databases">
        <title>Characterization of three bacteriophages infecting bacteria isolated from shrimp culture pond water.</title>
        <authorList>
            <person name="Khoa H.V."/>
        </authorList>
    </citation>
    <scope>NUCLEOTIDE SEQUENCE [LARGE SCALE GENOMIC DNA]</scope>
</reference>
<proteinExistence type="predicted"/>
<evidence type="ECO:0000256" key="1">
    <source>
        <dbReference type="SAM" id="Phobius"/>
    </source>
</evidence>
<keyword evidence="1" id="KW-1133">Transmembrane helix</keyword>
<evidence type="ECO:0000313" key="2">
    <source>
        <dbReference type="EMBL" id="BAV39237.1"/>
    </source>
</evidence>
<gene>
    <name evidence="2" type="ORF">BPT24_112</name>
</gene>
<evidence type="ECO:0000313" key="3">
    <source>
        <dbReference type="Proteomes" id="UP000224877"/>
    </source>
</evidence>
<keyword evidence="1" id="KW-0472">Membrane</keyword>
<keyword evidence="3" id="KW-1185">Reference proteome</keyword>
<dbReference type="EMBL" id="LC168164">
    <property type="protein sequence ID" value="BAV39237.1"/>
    <property type="molecule type" value="Genomic_DNA"/>
</dbReference>
<protein>
    <submittedName>
        <fullName evidence="2">Uncharacterized protein</fullName>
    </submittedName>
</protein>
<sequence length="129" mass="15640">MEIINLINNILDYLPYTMYVILGKLAFIAILVFGLYQAQRPLYKKFDWYSDIIDFLKLPYHQVRIYYWTPLEEVIAIYCKLRMMDSSIFTYSTRIMALFVANRLVKKEKLTIEYLDNVYKLFKEKNKHI</sequence>
<accession>A0A1B4XWR2</accession>
<feature type="transmembrane region" description="Helical" evidence="1">
    <location>
        <begin position="16"/>
        <end position="36"/>
    </location>
</feature>
<dbReference type="Proteomes" id="UP000224877">
    <property type="component" value="Segment"/>
</dbReference>
<keyword evidence="1" id="KW-0812">Transmembrane</keyword>